<sequence length="64" mass="7308">MPKIEHILSSGPELAESQRLILEILEKHSDYLFRMNPDDLRDLQAWLTKPEAPEPPESSVILAV</sequence>
<protein>
    <submittedName>
        <fullName evidence="1">Uncharacterized protein</fullName>
    </submittedName>
</protein>
<accession>X1H2G1</accession>
<dbReference type="EMBL" id="BARU01031773">
    <property type="protein sequence ID" value="GAH63602.1"/>
    <property type="molecule type" value="Genomic_DNA"/>
</dbReference>
<dbReference type="AlphaFoldDB" id="X1H2G1"/>
<gene>
    <name evidence="1" type="ORF">S03H2_50201</name>
</gene>
<reference evidence="1" key="1">
    <citation type="journal article" date="2014" name="Front. Microbiol.">
        <title>High frequency of phylogenetically diverse reductive dehalogenase-homologous genes in deep subseafloor sedimentary metagenomes.</title>
        <authorList>
            <person name="Kawai M."/>
            <person name="Futagami T."/>
            <person name="Toyoda A."/>
            <person name="Takaki Y."/>
            <person name="Nishi S."/>
            <person name="Hori S."/>
            <person name="Arai W."/>
            <person name="Tsubouchi T."/>
            <person name="Morono Y."/>
            <person name="Uchiyama I."/>
            <person name="Ito T."/>
            <person name="Fujiyama A."/>
            <person name="Inagaki F."/>
            <person name="Takami H."/>
        </authorList>
    </citation>
    <scope>NUCLEOTIDE SEQUENCE</scope>
    <source>
        <strain evidence="1">Expedition CK06-06</strain>
    </source>
</reference>
<feature type="non-terminal residue" evidence="1">
    <location>
        <position position="64"/>
    </location>
</feature>
<proteinExistence type="predicted"/>
<name>X1H2G1_9ZZZZ</name>
<evidence type="ECO:0000313" key="1">
    <source>
        <dbReference type="EMBL" id="GAH63602.1"/>
    </source>
</evidence>
<organism evidence="1">
    <name type="scientific">marine sediment metagenome</name>
    <dbReference type="NCBI Taxonomy" id="412755"/>
    <lineage>
        <taxon>unclassified sequences</taxon>
        <taxon>metagenomes</taxon>
        <taxon>ecological metagenomes</taxon>
    </lineage>
</organism>
<comment type="caution">
    <text evidence="1">The sequence shown here is derived from an EMBL/GenBank/DDBJ whole genome shotgun (WGS) entry which is preliminary data.</text>
</comment>